<dbReference type="AlphaFoldDB" id="A0A699QSE5"/>
<evidence type="ECO:0000313" key="2">
    <source>
        <dbReference type="EMBL" id="GFC76613.1"/>
    </source>
</evidence>
<keyword evidence="1" id="KW-0812">Transmembrane</keyword>
<keyword evidence="1" id="KW-1133">Transmembrane helix</keyword>
<accession>A0A699QSE5</accession>
<proteinExistence type="predicted"/>
<feature type="non-terminal residue" evidence="2">
    <location>
        <position position="1"/>
    </location>
</feature>
<dbReference type="EMBL" id="BKCJ011057172">
    <property type="protein sequence ID" value="GFC76613.1"/>
    <property type="molecule type" value="Genomic_DNA"/>
</dbReference>
<evidence type="ECO:0000256" key="1">
    <source>
        <dbReference type="SAM" id="Phobius"/>
    </source>
</evidence>
<comment type="caution">
    <text evidence="2">The sequence shown here is derived from an EMBL/GenBank/DDBJ whole genome shotgun (WGS) entry which is preliminary data.</text>
</comment>
<name>A0A699QSE5_TANCI</name>
<protein>
    <submittedName>
        <fullName evidence="2">Uncharacterized protein</fullName>
    </submittedName>
</protein>
<keyword evidence="1" id="KW-0472">Membrane</keyword>
<organism evidence="2">
    <name type="scientific">Tanacetum cinerariifolium</name>
    <name type="common">Dalmatian daisy</name>
    <name type="synonym">Chrysanthemum cinerariifolium</name>
    <dbReference type="NCBI Taxonomy" id="118510"/>
    <lineage>
        <taxon>Eukaryota</taxon>
        <taxon>Viridiplantae</taxon>
        <taxon>Streptophyta</taxon>
        <taxon>Embryophyta</taxon>
        <taxon>Tracheophyta</taxon>
        <taxon>Spermatophyta</taxon>
        <taxon>Magnoliopsida</taxon>
        <taxon>eudicotyledons</taxon>
        <taxon>Gunneridae</taxon>
        <taxon>Pentapetalae</taxon>
        <taxon>asterids</taxon>
        <taxon>campanulids</taxon>
        <taxon>Asterales</taxon>
        <taxon>Asteraceae</taxon>
        <taxon>Asteroideae</taxon>
        <taxon>Anthemideae</taxon>
        <taxon>Anthemidinae</taxon>
        <taxon>Tanacetum</taxon>
    </lineage>
</organism>
<reference evidence="2" key="1">
    <citation type="journal article" date="2019" name="Sci. Rep.">
        <title>Draft genome of Tanacetum cinerariifolium, the natural source of mosquito coil.</title>
        <authorList>
            <person name="Yamashiro T."/>
            <person name="Shiraishi A."/>
            <person name="Satake H."/>
            <person name="Nakayama K."/>
        </authorList>
    </citation>
    <scope>NUCLEOTIDE SEQUENCE</scope>
</reference>
<feature type="transmembrane region" description="Helical" evidence="1">
    <location>
        <begin position="6"/>
        <end position="26"/>
    </location>
</feature>
<gene>
    <name evidence="2" type="ORF">Tci_848583</name>
</gene>
<sequence length="87" mass="10038">YAFHHGDLWLVVVIVVVKNIVVVRIVMENVAVVENIVVEYFLDSRNFESRMVVDDTPIVIDKLVRVTFAFQKEETVARKNLSFMNLG</sequence>